<evidence type="ECO:0000313" key="2">
    <source>
        <dbReference type="Proteomes" id="UP001500738"/>
    </source>
</evidence>
<dbReference type="EMBL" id="BAAAFE010000007">
    <property type="protein sequence ID" value="GAA0864152.1"/>
    <property type="molecule type" value="Genomic_DNA"/>
</dbReference>
<dbReference type="Pfam" id="PF13669">
    <property type="entry name" value="Glyoxalase_4"/>
    <property type="match status" value="1"/>
</dbReference>
<sequence>MIRVHHIGYVVRDLDAYAASLPGLALEKEVVDPVQNARIALYQVGDASRIELIQPLGESAFTWAHLDRAGEGLHHICYEGVGADAIDDYLRQHRLMRVRGPVHAVLFDRDVVFAVTRQRAIVEFIL</sequence>
<evidence type="ECO:0000313" key="1">
    <source>
        <dbReference type="EMBL" id="GAA0864152.1"/>
    </source>
</evidence>
<name>A0ABN1M4F6_9SPHN</name>
<gene>
    <name evidence="1" type="ORF">GCM10009115_17530</name>
</gene>
<keyword evidence="2" id="KW-1185">Reference proteome</keyword>
<dbReference type="RefSeq" id="WP_215353263.1">
    <property type="nucleotide sequence ID" value="NZ_BAAAFE010000007.1"/>
</dbReference>
<dbReference type="Proteomes" id="UP001500738">
    <property type="component" value="Unassembled WGS sequence"/>
</dbReference>
<comment type="caution">
    <text evidence="1">The sequence shown here is derived from an EMBL/GenBank/DDBJ whole genome shotgun (WGS) entry which is preliminary data.</text>
</comment>
<reference evidence="1 2" key="1">
    <citation type="journal article" date="2019" name="Int. J. Syst. Evol. Microbiol.">
        <title>The Global Catalogue of Microorganisms (GCM) 10K type strain sequencing project: providing services to taxonomists for standard genome sequencing and annotation.</title>
        <authorList>
            <consortium name="The Broad Institute Genomics Platform"/>
            <consortium name="The Broad Institute Genome Sequencing Center for Infectious Disease"/>
            <person name="Wu L."/>
            <person name="Ma J."/>
        </authorList>
    </citation>
    <scope>NUCLEOTIDE SEQUENCE [LARGE SCALE GENOMIC DNA]</scope>
    <source>
        <strain evidence="1 2">JCM 15910</strain>
    </source>
</reference>
<dbReference type="InterPro" id="IPR029068">
    <property type="entry name" value="Glyas_Bleomycin-R_OHBP_Dase"/>
</dbReference>
<dbReference type="SUPFAM" id="SSF54593">
    <property type="entry name" value="Glyoxalase/Bleomycin resistance protein/Dihydroxybiphenyl dioxygenase"/>
    <property type="match status" value="1"/>
</dbReference>
<protein>
    <recommendedName>
        <fullName evidence="3">Methylmalonyl-CoA epimerase</fullName>
    </recommendedName>
</protein>
<dbReference type="Gene3D" id="3.10.180.10">
    <property type="entry name" value="2,3-Dihydroxybiphenyl 1,2-Dioxygenase, domain 1"/>
    <property type="match status" value="1"/>
</dbReference>
<accession>A0ABN1M4F6</accession>
<evidence type="ECO:0008006" key="3">
    <source>
        <dbReference type="Google" id="ProtNLM"/>
    </source>
</evidence>
<proteinExistence type="predicted"/>
<organism evidence="1 2">
    <name type="scientific">Sphingopyxis soli</name>
    <dbReference type="NCBI Taxonomy" id="592051"/>
    <lineage>
        <taxon>Bacteria</taxon>
        <taxon>Pseudomonadati</taxon>
        <taxon>Pseudomonadota</taxon>
        <taxon>Alphaproteobacteria</taxon>
        <taxon>Sphingomonadales</taxon>
        <taxon>Sphingomonadaceae</taxon>
        <taxon>Sphingopyxis</taxon>
    </lineage>
</organism>